<comment type="caution">
    <text evidence="1">The sequence shown here is derived from an EMBL/GenBank/DDBJ whole genome shotgun (WGS) entry which is preliminary data.</text>
</comment>
<name>A0AAE0QGE4_9TELE</name>
<dbReference type="Proteomes" id="UP001274896">
    <property type="component" value="Unassembled WGS sequence"/>
</dbReference>
<sequence length="306" mass="35566">MFKPKGAQQYTWYQDTLDRRSMIDLVVVSSDLRPHVLDTRVKRGAELSTDHHLVMMLSCWFLQAWTYSMHWGVLQLSVKRSGECNLACTLQVGGEFLSQVEEFKYLGVLFTSEGRMDREIDRQLLHIERGQLRLGHLFRMPLGRLRLRRRCLWEVFRACPIGKRPWGRPRTRWRDYVSRLTWERLWIPPEELEEVSGEREVWASLLRLLPPQPGQVSKLLEVLEAGKKDLSDLDTGYMVMVGQVVQNISKTAGQVGCSYCAVVRTYPKCFNLRNGHHRHLRLTDVCGVKVNPSGPISQKSYRRSVK</sequence>
<gene>
    <name evidence="1" type="ORF">QTP70_019685</name>
</gene>
<reference evidence="1" key="1">
    <citation type="submission" date="2023-06" db="EMBL/GenBank/DDBJ databases">
        <title>Male Hemibagrus guttatus genome.</title>
        <authorList>
            <person name="Bian C."/>
        </authorList>
    </citation>
    <scope>NUCLEOTIDE SEQUENCE</scope>
    <source>
        <strain evidence="1">Male_cb2023</strain>
        <tissue evidence="1">Muscle</tissue>
    </source>
</reference>
<dbReference type="Gene3D" id="3.60.10.10">
    <property type="entry name" value="Endonuclease/exonuclease/phosphatase"/>
    <property type="match status" value="1"/>
</dbReference>
<feature type="non-terminal residue" evidence="1">
    <location>
        <position position="306"/>
    </location>
</feature>
<evidence type="ECO:0000313" key="2">
    <source>
        <dbReference type="Proteomes" id="UP001274896"/>
    </source>
</evidence>
<organism evidence="1 2">
    <name type="scientific">Hemibagrus guttatus</name>
    <dbReference type="NCBI Taxonomy" id="175788"/>
    <lineage>
        <taxon>Eukaryota</taxon>
        <taxon>Metazoa</taxon>
        <taxon>Chordata</taxon>
        <taxon>Craniata</taxon>
        <taxon>Vertebrata</taxon>
        <taxon>Euteleostomi</taxon>
        <taxon>Actinopterygii</taxon>
        <taxon>Neopterygii</taxon>
        <taxon>Teleostei</taxon>
        <taxon>Ostariophysi</taxon>
        <taxon>Siluriformes</taxon>
        <taxon>Bagridae</taxon>
        <taxon>Hemibagrus</taxon>
    </lineage>
</organism>
<evidence type="ECO:0000313" key="1">
    <source>
        <dbReference type="EMBL" id="KAK3520254.1"/>
    </source>
</evidence>
<proteinExistence type="predicted"/>
<keyword evidence="2" id="KW-1185">Reference proteome</keyword>
<dbReference type="AlphaFoldDB" id="A0AAE0QGE4"/>
<dbReference type="InterPro" id="IPR036691">
    <property type="entry name" value="Endo/exonu/phosph_ase_sf"/>
</dbReference>
<accession>A0AAE0QGE4</accession>
<dbReference type="EMBL" id="JAUCMX010000016">
    <property type="protein sequence ID" value="KAK3520254.1"/>
    <property type="molecule type" value="Genomic_DNA"/>
</dbReference>
<protein>
    <submittedName>
        <fullName evidence="1">Uncharacterized protein</fullName>
    </submittedName>
</protein>